<comment type="similarity">
    <text evidence="1">Belongs to the methyltransferase superfamily.</text>
</comment>
<dbReference type="GO" id="GO:0008168">
    <property type="term" value="F:methyltransferase activity"/>
    <property type="evidence" value="ECO:0007669"/>
    <property type="project" value="UniProtKB-KW"/>
</dbReference>
<dbReference type="SUPFAM" id="SSF53335">
    <property type="entry name" value="S-adenosyl-L-methionine-dependent methyltransferases"/>
    <property type="match status" value="1"/>
</dbReference>
<evidence type="ECO:0000313" key="5">
    <source>
        <dbReference type="Proteomes" id="UP001313282"/>
    </source>
</evidence>
<name>A0AAN8NDX6_9PEZI</name>
<dbReference type="AlphaFoldDB" id="A0AAN8NDX6"/>
<dbReference type="InterPro" id="IPR051419">
    <property type="entry name" value="Lys/N-term_MeTrsfase_sf"/>
</dbReference>
<sequence length="265" mass="28695">MAAPSFGEKSYWDTRFTKNPSPFDWLLPAAAAPFLSSIQSSISTAPSPRILHIGCGTSSLSSNLKQFVTDSKNIYNVDFSSVAIEAGQSKDGSMNWRTLDLLSAEQVLELGKYVKLEGREKFGLVIDKSTADAIACAEDVIVELPYPIAAEAPEGGSQATANIHPLAILSLHMAYLTLPGAKWLLLSYSSSRCSFLTSQDPDDILVKMGVLEQGFTDPRLLWKVVKEEALGAREETGGTSGIVARPVVKHTLYTLERTSLKIVAK</sequence>
<protein>
    <submittedName>
        <fullName evidence="4">Uncharacterized protein</fullName>
    </submittedName>
</protein>
<proteinExistence type="inferred from homology"/>
<reference evidence="4 5" key="1">
    <citation type="submission" date="2019-10" db="EMBL/GenBank/DDBJ databases">
        <authorList>
            <person name="Palmer J.M."/>
        </authorList>
    </citation>
    <scope>NUCLEOTIDE SEQUENCE [LARGE SCALE GENOMIC DNA]</scope>
    <source>
        <strain evidence="4 5">TWF718</strain>
    </source>
</reference>
<dbReference type="Proteomes" id="UP001313282">
    <property type="component" value="Unassembled WGS sequence"/>
</dbReference>
<keyword evidence="5" id="KW-1185">Reference proteome</keyword>
<evidence type="ECO:0000313" key="4">
    <source>
        <dbReference type="EMBL" id="KAK6355684.1"/>
    </source>
</evidence>
<dbReference type="EMBL" id="JAVHNR010000001">
    <property type="protein sequence ID" value="KAK6355684.1"/>
    <property type="molecule type" value="Genomic_DNA"/>
</dbReference>
<evidence type="ECO:0000256" key="3">
    <source>
        <dbReference type="ARBA" id="ARBA00022679"/>
    </source>
</evidence>
<dbReference type="InterPro" id="IPR029063">
    <property type="entry name" value="SAM-dependent_MTases_sf"/>
</dbReference>
<dbReference type="PANTHER" id="PTHR12176">
    <property type="entry name" value="SAM-DEPENDENT METHYLTRANSFERASE SUPERFAMILY PROTEIN"/>
    <property type="match status" value="1"/>
</dbReference>
<accession>A0AAN8NDX6</accession>
<keyword evidence="2" id="KW-0489">Methyltransferase</keyword>
<gene>
    <name evidence="4" type="ORF">TWF718_000077</name>
</gene>
<dbReference type="Gene3D" id="3.40.50.150">
    <property type="entry name" value="Vaccinia Virus protein VP39"/>
    <property type="match status" value="1"/>
</dbReference>
<evidence type="ECO:0000256" key="1">
    <source>
        <dbReference type="ARBA" id="ARBA00008361"/>
    </source>
</evidence>
<organism evidence="4 5">
    <name type="scientific">Orbilia javanica</name>
    <dbReference type="NCBI Taxonomy" id="47235"/>
    <lineage>
        <taxon>Eukaryota</taxon>
        <taxon>Fungi</taxon>
        <taxon>Dikarya</taxon>
        <taxon>Ascomycota</taxon>
        <taxon>Pezizomycotina</taxon>
        <taxon>Orbiliomycetes</taxon>
        <taxon>Orbiliales</taxon>
        <taxon>Orbiliaceae</taxon>
        <taxon>Orbilia</taxon>
    </lineage>
</organism>
<evidence type="ECO:0000256" key="2">
    <source>
        <dbReference type="ARBA" id="ARBA00022603"/>
    </source>
</evidence>
<dbReference type="GO" id="GO:0032259">
    <property type="term" value="P:methylation"/>
    <property type="evidence" value="ECO:0007669"/>
    <property type="project" value="UniProtKB-KW"/>
</dbReference>
<keyword evidence="3" id="KW-0808">Transferase</keyword>
<comment type="caution">
    <text evidence="4">The sequence shown here is derived from an EMBL/GenBank/DDBJ whole genome shotgun (WGS) entry which is preliminary data.</text>
</comment>
<dbReference type="PANTHER" id="PTHR12176:SF84">
    <property type="entry name" value="METHYLTRANSFERASE DOMAIN-CONTAINING PROTEIN"/>
    <property type="match status" value="1"/>
</dbReference>